<dbReference type="InterPro" id="IPR022905">
    <property type="entry name" value="Rpo11-like"/>
</dbReference>
<comment type="function">
    <text evidence="4">DNA-dependent RNA polymerase (RNAP) catalyzes the transcription of DNA into RNA using the four ribonucleoside triphosphates as substrates.</text>
</comment>
<comment type="caution">
    <text evidence="6">The sequence shown here is derived from an EMBL/GenBank/DDBJ whole genome shotgun (WGS) entry which is preliminary data.</text>
</comment>
<accession>A0ABT8MAL6</accession>
<dbReference type="GO" id="GO:0000428">
    <property type="term" value="C:DNA-directed RNA polymerase complex"/>
    <property type="evidence" value="ECO:0007669"/>
    <property type="project" value="UniProtKB-KW"/>
</dbReference>
<keyword evidence="4" id="KW-0808">Transferase</keyword>
<evidence type="ECO:0000256" key="1">
    <source>
        <dbReference type="ARBA" id="ARBA00022478"/>
    </source>
</evidence>
<dbReference type="InterPro" id="IPR009025">
    <property type="entry name" value="RBP11-like_dimer"/>
</dbReference>
<dbReference type="InterPro" id="IPR036603">
    <property type="entry name" value="RBP11-like"/>
</dbReference>
<evidence type="ECO:0000313" key="6">
    <source>
        <dbReference type="EMBL" id="MDN7024950.1"/>
    </source>
</evidence>
<dbReference type="Gene3D" id="3.30.1360.10">
    <property type="entry name" value="RNA polymerase, RBP11-like subunit"/>
    <property type="match status" value="1"/>
</dbReference>
<feature type="domain" description="DNA-directed RNA polymerase RBP11-like dimerisation" evidence="5">
    <location>
        <begin position="16"/>
        <end position="82"/>
    </location>
</feature>
<dbReference type="SUPFAM" id="SSF55257">
    <property type="entry name" value="RBP11-like subunits of RNA polymerase"/>
    <property type="match status" value="1"/>
</dbReference>
<dbReference type="Pfam" id="PF13656">
    <property type="entry name" value="RNA_pol_L_2"/>
    <property type="match status" value="1"/>
</dbReference>
<evidence type="ECO:0000259" key="5">
    <source>
        <dbReference type="Pfam" id="PF13656"/>
    </source>
</evidence>
<protein>
    <recommendedName>
        <fullName evidence="4">DNA-directed RNA polymerase subunit Rpo11</fullName>
        <ecNumber evidence="4">2.7.7.6</ecNumber>
    </recommendedName>
    <alternativeName>
        <fullName evidence="4">DNA-directed RNA polymerase subunit L</fullName>
    </alternativeName>
</protein>
<comment type="subunit">
    <text evidence="4">Part of the RNA polymerase complex.</text>
</comment>
<gene>
    <name evidence="4" type="primary">rpo11</name>
    <name evidence="4" type="synonym">rpoL</name>
    <name evidence="6" type="ORF">FGU65_08635</name>
</gene>
<comment type="subcellular location">
    <subcellularLocation>
        <location evidence="4">Cytoplasm</location>
    </subcellularLocation>
</comment>
<organism evidence="6 7">
    <name type="scientific">Methanoculleus frigidifontis</name>
    <dbReference type="NCBI Taxonomy" id="2584085"/>
    <lineage>
        <taxon>Archaea</taxon>
        <taxon>Methanobacteriati</taxon>
        <taxon>Methanobacteriota</taxon>
        <taxon>Stenosarchaea group</taxon>
        <taxon>Methanomicrobia</taxon>
        <taxon>Methanomicrobiales</taxon>
        <taxon>Methanomicrobiaceae</taxon>
        <taxon>Methanoculleus</taxon>
    </lineage>
</organism>
<dbReference type="EC" id="2.7.7.6" evidence="4"/>
<comment type="similarity">
    <text evidence="4">Belongs to the archaeal Rpo11/eukaryotic RPB11/RPC19 RNA polymerase subunit family.</text>
</comment>
<keyword evidence="1 4" id="KW-0240">DNA-directed RNA polymerase</keyword>
<name>A0ABT8MAL6_9EURY</name>
<dbReference type="EMBL" id="VCYH01000005">
    <property type="protein sequence ID" value="MDN7024950.1"/>
    <property type="molecule type" value="Genomic_DNA"/>
</dbReference>
<sequence length="94" mass="10399">MAVKIKVLELSENKTRILFEGEGNTYMNVLTDELLKDPAVDVAQYKQQFKFSDPELVVTTKGDRAPLDAVVDAAKRLSGYATGLLHELETVATE</sequence>
<evidence type="ECO:0000256" key="3">
    <source>
        <dbReference type="ARBA" id="ARBA00023163"/>
    </source>
</evidence>
<keyword evidence="2 4" id="KW-0963">Cytoplasm</keyword>
<evidence type="ECO:0000256" key="2">
    <source>
        <dbReference type="ARBA" id="ARBA00022490"/>
    </source>
</evidence>
<proteinExistence type="inferred from homology"/>
<comment type="catalytic activity">
    <reaction evidence="4">
        <text>RNA(n) + a ribonucleoside 5'-triphosphate = RNA(n+1) + diphosphate</text>
        <dbReference type="Rhea" id="RHEA:21248"/>
        <dbReference type="Rhea" id="RHEA-COMP:14527"/>
        <dbReference type="Rhea" id="RHEA-COMP:17342"/>
        <dbReference type="ChEBI" id="CHEBI:33019"/>
        <dbReference type="ChEBI" id="CHEBI:61557"/>
        <dbReference type="ChEBI" id="CHEBI:140395"/>
        <dbReference type="EC" id="2.7.7.6"/>
    </reaction>
</comment>
<reference evidence="6" key="1">
    <citation type="submission" date="2019-05" db="EMBL/GenBank/DDBJ databases">
        <title>Methanoculleus sp. FWC-SCC1, a methanogenic archaeon isolated from deep marine cold seep.</title>
        <authorList>
            <person name="Chen Y.-W."/>
            <person name="Chen S.-C."/>
            <person name="Teng N.-H."/>
            <person name="Lai M.-C."/>
        </authorList>
    </citation>
    <scope>NUCLEOTIDE SEQUENCE</scope>
    <source>
        <strain evidence="6">FWC-SCC1</strain>
    </source>
</reference>
<evidence type="ECO:0000256" key="4">
    <source>
        <dbReference type="HAMAP-Rule" id="MF_00261"/>
    </source>
</evidence>
<keyword evidence="3 4" id="KW-0804">Transcription</keyword>
<keyword evidence="4" id="KW-0548">Nucleotidyltransferase</keyword>
<dbReference type="CDD" id="cd06927">
    <property type="entry name" value="RNAP_L"/>
    <property type="match status" value="1"/>
</dbReference>
<dbReference type="RefSeq" id="WP_301664078.1">
    <property type="nucleotide sequence ID" value="NZ_VCYH01000005.1"/>
</dbReference>
<dbReference type="HAMAP" id="MF_00261">
    <property type="entry name" value="RNApol_arch_Rpo11"/>
    <property type="match status" value="1"/>
</dbReference>
<dbReference type="Proteomes" id="UP001168338">
    <property type="component" value="Unassembled WGS sequence"/>
</dbReference>
<dbReference type="NCBIfam" id="NF002239">
    <property type="entry name" value="PRK01146.2-3"/>
    <property type="match status" value="1"/>
</dbReference>
<keyword evidence="7" id="KW-1185">Reference proteome</keyword>
<evidence type="ECO:0000313" key="7">
    <source>
        <dbReference type="Proteomes" id="UP001168338"/>
    </source>
</evidence>